<reference evidence="12" key="2">
    <citation type="journal article" date="2024" name="Antonie Van Leeuwenhoek">
        <title>Roseihalotalea indica gen. nov., sp. nov., a halophilic Bacteroidetes from mesopelagic Southwest Indian Ocean with higher carbohydrate metabolic potential.</title>
        <authorList>
            <person name="Chen B."/>
            <person name="Zhang M."/>
            <person name="Lin D."/>
            <person name="Ye J."/>
            <person name="Tang K."/>
        </authorList>
    </citation>
    <scope>NUCLEOTIDE SEQUENCE</scope>
    <source>
        <strain evidence="12">TK19036</strain>
    </source>
</reference>
<feature type="region of interest" description="Disordered" evidence="8">
    <location>
        <begin position="548"/>
        <end position="578"/>
    </location>
</feature>
<evidence type="ECO:0000256" key="1">
    <source>
        <dbReference type="ARBA" id="ARBA00022741"/>
    </source>
</evidence>
<dbReference type="InterPro" id="IPR050079">
    <property type="entry name" value="DEAD_box_RNA_helicase"/>
</dbReference>
<dbReference type="SMART" id="SM00487">
    <property type="entry name" value="DEXDc"/>
    <property type="match status" value="1"/>
</dbReference>
<evidence type="ECO:0000256" key="5">
    <source>
        <dbReference type="ARBA" id="ARBA00038437"/>
    </source>
</evidence>
<reference evidence="12" key="1">
    <citation type="journal article" date="2023" name="Comput. Struct. Biotechnol. J.">
        <title>Discovery of a novel marine Bacteroidetes with a rich repertoire of carbohydrate-active enzymes.</title>
        <authorList>
            <person name="Chen B."/>
            <person name="Liu G."/>
            <person name="Chen Q."/>
            <person name="Wang H."/>
            <person name="Liu L."/>
            <person name="Tang K."/>
        </authorList>
    </citation>
    <scope>NUCLEOTIDE SEQUENCE</scope>
    <source>
        <strain evidence="12">TK19036</strain>
    </source>
</reference>
<feature type="compositionally biased region" description="Basic residues" evidence="8">
    <location>
        <begin position="566"/>
        <end position="578"/>
    </location>
</feature>
<dbReference type="AlphaFoldDB" id="A0AA49PZU1"/>
<dbReference type="InterPro" id="IPR014014">
    <property type="entry name" value="RNA_helicase_DEAD_Q_motif"/>
</dbReference>
<proteinExistence type="inferred from homology"/>
<evidence type="ECO:0000256" key="4">
    <source>
        <dbReference type="ARBA" id="ARBA00022840"/>
    </source>
</evidence>
<evidence type="ECO:0000313" key="12">
    <source>
        <dbReference type="EMBL" id="WKN39966.1"/>
    </source>
</evidence>
<dbReference type="InterPro" id="IPR011545">
    <property type="entry name" value="DEAD/DEAH_box_helicase_dom"/>
</dbReference>
<gene>
    <name evidence="12" type="ORF">K4G66_14830</name>
</gene>
<evidence type="ECO:0000256" key="3">
    <source>
        <dbReference type="ARBA" id="ARBA00022806"/>
    </source>
</evidence>
<keyword evidence="1 7" id="KW-0547">Nucleotide-binding</keyword>
<keyword evidence="3 7" id="KW-0347">Helicase</keyword>
<dbReference type="InterPro" id="IPR014001">
    <property type="entry name" value="Helicase_ATP-bd"/>
</dbReference>
<dbReference type="CDD" id="cd18787">
    <property type="entry name" value="SF2_C_DEAD"/>
    <property type="match status" value="1"/>
</dbReference>
<dbReference type="SMART" id="SM00490">
    <property type="entry name" value="HELICc"/>
    <property type="match status" value="1"/>
</dbReference>
<organism evidence="12">
    <name type="scientific">Roseihalotalea indica</name>
    <dbReference type="NCBI Taxonomy" id="2867963"/>
    <lineage>
        <taxon>Bacteria</taxon>
        <taxon>Pseudomonadati</taxon>
        <taxon>Bacteroidota</taxon>
        <taxon>Cytophagia</taxon>
        <taxon>Cytophagales</taxon>
        <taxon>Catalimonadaceae</taxon>
        <taxon>Roseihalotalea</taxon>
    </lineage>
</organism>
<dbReference type="PROSITE" id="PS51194">
    <property type="entry name" value="HELICASE_CTER"/>
    <property type="match status" value="1"/>
</dbReference>
<dbReference type="InterPro" id="IPR027417">
    <property type="entry name" value="P-loop_NTPase"/>
</dbReference>
<dbReference type="InterPro" id="IPR001650">
    <property type="entry name" value="Helicase_C-like"/>
</dbReference>
<dbReference type="PANTHER" id="PTHR47959:SF13">
    <property type="entry name" value="ATP-DEPENDENT RNA HELICASE RHLE"/>
    <property type="match status" value="1"/>
</dbReference>
<protein>
    <submittedName>
        <fullName evidence="12">DEAD/DEAH box helicase</fullName>
    </submittedName>
</protein>
<evidence type="ECO:0000256" key="2">
    <source>
        <dbReference type="ARBA" id="ARBA00022801"/>
    </source>
</evidence>
<feature type="short sequence motif" description="Q motif" evidence="6">
    <location>
        <begin position="1"/>
        <end position="29"/>
    </location>
</feature>
<dbReference type="EMBL" id="CP120682">
    <property type="protein sequence ID" value="WKN39966.1"/>
    <property type="molecule type" value="Genomic_DNA"/>
</dbReference>
<dbReference type="Gene3D" id="3.30.70.330">
    <property type="match status" value="1"/>
</dbReference>
<feature type="region of interest" description="Disordered" evidence="8">
    <location>
        <begin position="439"/>
        <end position="469"/>
    </location>
</feature>
<dbReference type="Gene3D" id="3.40.50.300">
    <property type="entry name" value="P-loop containing nucleotide triphosphate hydrolases"/>
    <property type="match status" value="2"/>
</dbReference>
<dbReference type="InterPro" id="IPR012677">
    <property type="entry name" value="Nucleotide-bd_a/b_plait_sf"/>
</dbReference>
<dbReference type="CDD" id="cd12252">
    <property type="entry name" value="RRM_DbpA"/>
    <property type="match status" value="1"/>
</dbReference>
<dbReference type="PROSITE" id="PS51192">
    <property type="entry name" value="HELICASE_ATP_BIND_1"/>
    <property type="match status" value="1"/>
</dbReference>
<evidence type="ECO:0000256" key="8">
    <source>
        <dbReference type="SAM" id="MobiDB-lite"/>
    </source>
</evidence>
<dbReference type="PROSITE" id="PS00039">
    <property type="entry name" value="DEAD_ATP_HELICASE"/>
    <property type="match status" value="1"/>
</dbReference>
<dbReference type="Pfam" id="PF00270">
    <property type="entry name" value="DEAD"/>
    <property type="match status" value="1"/>
</dbReference>
<dbReference type="GO" id="GO:0005524">
    <property type="term" value="F:ATP binding"/>
    <property type="evidence" value="ECO:0007669"/>
    <property type="project" value="UniProtKB-KW"/>
</dbReference>
<feature type="domain" description="Helicase ATP-binding" evidence="9">
    <location>
        <begin position="33"/>
        <end position="204"/>
    </location>
</feature>
<feature type="compositionally biased region" description="Basic and acidic residues" evidence="8">
    <location>
        <begin position="439"/>
        <end position="451"/>
    </location>
</feature>
<dbReference type="Pfam" id="PF03880">
    <property type="entry name" value="DbpA"/>
    <property type="match status" value="1"/>
</dbReference>
<feature type="domain" description="Helicase C-terminal" evidence="10">
    <location>
        <begin position="231"/>
        <end position="372"/>
    </location>
</feature>
<evidence type="ECO:0000259" key="10">
    <source>
        <dbReference type="PROSITE" id="PS51194"/>
    </source>
</evidence>
<evidence type="ECO:0000259" key="11">
    <source>
        <dbReference type="PROSITE" id="PS51195"/>
    </source>
</evidence>
<dbReference type="Pfam" id="PF00271">
    <property type="entry name" value="Helicase_C"/>
    <property type="match status" value="1"/>
</dbReference>
<dbReference type="SUPFAM" id="SSF52540">
    <property type="entry name" value="P-loop containing nucleoside triphosphate hydrolases"/>
    <property type="match status" value="1"/>
</dbReference>
<feature type="compositionally biased region" description="Basic and acidic residues" evidence="8">
    <location>
        <begin position="458"/>
        <end position="469"/>
    </location>
</feature>
<dbReference type="GO" id="GO:0016787">
    <property type="term" value="F:hydrolase activity"/>
    <property type="evidence" value="ECO:0007669"/>
    <property type="project" value="UniProtKB-KW"/>
</dbReference>
<name>A0AA49PZU1_9BACT</name>
<sequence length="578" mass="65407">MTFQEMGLRPELLQAVEELGFTQPTPVQEQAIPVLTTDHRDLVALAQTGTGKTAAFGLPLLHMVSEDSSQVQALVLCPTRELCLQITRDLDDLAKFLPNVRNAAVYGGASIDQQIRQLKRGVQIVVGTPGRVHDLIRRKILKLDAVQWLVLDEADEMLSMGFKEELEAIVDQTPAERQTLLFSATMPKSIAGRFTQNPIEISVGSRNAGASTVQHVYYMVNAKDRYLALKRIADLYPEIYGIVFCRTRQETKDVAEKLGADGYNADALHGDLSQAQRDYVMGRFRQKQLNMLVATDVAARGLDVNDLSHVINYNLPDDIEVYTHRSGRTGRAGRTGTSIVIVHRRETGRIKNIERTSKISFERKPVPGGREICEKQLFYFIDKMEQVEVNDEHIDSYLPAIYKKLDWMSKEDLIKHFVSVEFNRFLAYYENAPDLNVKADERKGERSERGSRQSNSERSGRQSDSVRERRRKTDFTKFYLNIGSKHKMNPARLMGLINEYTNDSSIRIGKIDIEKNFSMFEVDSQHETVVEPAFRGATFAGQLALVEKATSTSGSYKPKGDGDFGKKKKKHRKGKRRV</sequence>
<evidence type="ECO:0000256" key="6">
    <source>
        <dbReference type="PROSITE-ProRule" id="PRU00552"/>
    </source>
</evidence>
<accession>A0AA49PZU1</accession>
<comment type="similarity">
    <text evidence="5 7">Belongs to the DEAD box helicase family.</text>
</comment>
<dbReference type="CDD" id="cd00268">
    <property type="entry name" value="DEADc"/>
    <property type="match status" value="1"/>
</dbReference>
<dbReference type="PROSITE" id="PS51195">
    <property type="entry name" value="Q_MOTIF"/>
    <property type="match status" value="1"/>
</dbReference>
<dbReference type="PANTHER" id="PTHR47959">
    <property type="entry name" value="ATP-DEPENDENT RNA HELICASE RHLE-RELATED"/>
    <property type="match status" value="1"/>
</dbReference>
<evidence type="ECO:0000259" key="9">
    <source>
        <dbReference type="PROSITE" id="PS51192"/>
    </source>
</evidence>
<evidence type="ECO:0000256" key="7">
    <source>
        <dbReference type="RuleBase" id="RU000492"/>
    </source>
</evidence>
<dbReference type="InterPro" id="IPR000629">
    <property type="entry name" value="RNA-helicase_DEAD-box_CS"/>
</dbReference>
<keyword evidence="4 7" id="KW-0067">ATP-binding</keyword>
<dbReference type="InterPro" id="IPR044742">
    <property type="entry name" value="DEAD/DEAH_RhlB"/>
</dbReference>
<dbReference type="InterPro" id="IPR005580">
    <property type="entry name" value="DbpA/CsdA_RNA-bd_dom"/>
</dbReference>
<keyword evidence="2 7" id="KW-0378">Hydrolase</keyword>
<dbReference type="GO" id="GO:0003724">
    <property type="term" value="F:RNA helicase activity"/>
    <property type="evidence" value="ECO:0007669"/>
    <property type="project" value="InterPro"/>
</dbReference>
<dbReference type="GO" id="GO:0003676">
    <property type="term" value="F:nucleic acid binding"/>
    <property type="evidence" value="ECO:0007669"/>
    <property type="project" value="InterPro"/>
</dbReference>
<feature type="domain" description="DEAD-box RNA helicase Q" evidence="11">
    <location>
        <begin position="1"/>
        <end position="29"/>
    </location>
</feature>
<dbReference type="GO" id="GO:0005829">
    <property type="term" value="C:cytosol"/>
    <property type="evidence" value="ECO:0007669"/>
    <property type="project" value="TreeGrafter"/>
</dbReference>